<dbReference type="GO" id="GO:0032259">
    <property type="term" value="P:methylation"/>
    <property type="evidence" value="ECO:0007669"/>
    <property type="project" value="UniProtKB-KW"/>
</dbReference>
<dbReference type="GO" id="GO:0042826">
    <property type="term" value="F:histone deacetylase binding"/>
    <property type="evidence" value="ECO:0007669"/>
    <property type="project" value="TreeGrafter"/>
</dbReference>
<comment type="caution">
    <text evidence="5">The sequence shown here is derived from an EMBL/GenBank/DDBJ whole genome shotgun (WGS) entry which is preliminary data.</text>
</comment>
<keyword evidence="6" id="KW-1185">Reference proteome</keyword>
<keyword evidence="1" id="KW-0489">Methyltransferase</keyword>
<evidence type="ECO:0000256" key="1">
    <source>
        <dbReference type="ARBA" id="ARBA00022603"/>
    </source>
</evidence>
<accession>A0AAV7CYK9</accession>
<dbReference type="SUPFAM" id="SSF82199">
    <property type="entry name" value="SET domain"/>
    <property type="match status" value="1"/>
</dbReference>
<dbReference type="PANTHER" id="PTHR46165:SF2">
    <property type="entry name" value="SET AND MYND DOMAIN-CONTAINING PROTEIN 4"/>
    <property type="match status" value="1"/>
</dbReference>
<organism evidence="5 6">
    <name type="scientific">Engystomops pustulosus</name>
    <name type="common">Tungara frog</name>
    <name type="synonym">Physalaemus pustulosus</name>
    <dbReference type="NCBI Taxonomy" id="76066"/>
    <lineage>
        <taxon>Eukaryota</taxon>
        <taxon>Metazoa</taxon>
        <taxon>Chordata</taxon>
        <taxon>Craniata</taxon>
        <taxon>Vertebrata</taxon>
        <taxon>Euteleostomi</taxon>
        <taxon>Amphibia</taxon>
        <taxon>Batrachia</taxon>
        <taxon>Anura</taxon>
        <taxon>Neobatrachia</taxon>
        <taxon>Hyloidea</taxon>
        <taxon>Leptodactylidae</taxon>
        <taxon>Leiuperinae</taxon>
        <taxon>Engystomops</taxon>
    </lineage>
</organism>
<dbReference type="GO" id="GO:0005634">
    <property type="term" value="C:nucleus"/>
    <property type="evidence" value="ECO:0007669"/>
    <property type="project" value="TreeGrafter"/>
</dbReference>
<evidence type="ECO:0008006" key="7">
    <source>
        <dbReference type="Google" id="ProtNLM"/>
    </source>
</evidence>
<keyword evidence="2" id="KW-0808">Transferase</keyword>
<dbReference type="InterPro" id="IPR011990">
    <property type="entry name" value="TPR-like_helical_dom_sf"/>
</dbReference>
<evidence type="ECO:0000313" key="6">
    <source>
        <dbReference type="Proteomes" id="UP000824782"/>
    </source>
</evidence>
<dbReference type="Gene3D" id="1.25.40.10">
    <property type="entry name" value="Tetratricopeptide repeat domain"/>
    <property type="match status" value="1"/>
</dbReference>
<protein>
    <recommendedName>
        <fullName evidence="7">SET and MYND domain containing protein 4</fullName>
    </recommendedName>
</protein>
<dbReference type="PANTHER" id="PTHR46165">
    <property type="entry name" value="SET AND MYND DOMAIN-CONTAINING PROTEIN 4"/>
    <property type="match status" value="1"/>
</dbReference>
<dbReference type="InterPro" id="IPR046341">
    <property type="entry name" value="SET_dom_sf"/>
</dbReference>
<name>A0AAV7CYK9_ENGPU</name>
<keyword evidence="3" id="KW-0949">S-adenosyl-L-methionine</keyword>
<dbReference type="Proteomes" id="UP000824782">
    <property type="component" value="Unassembled WGS sequence"/>
</dbReference>
<feature type="coiled-coil region" evidence="4">
    <location>
        <begin position="89"/>
        <end position="116"/>
    </location>
</feature>
<dbReference type="InterPro" id="IPR052097">
    <property type="entry name" value="SET-MYND_domain_protein"/>
</dbReference>
<evidence type="ECO:0000256" key="2">
    <source>
        <dbReference type="ARBA" id="ARBA00022679"/>
    </source>
</evidence>
<sequence>MVRANRAIRKGEEVLHCYGPHKLRMNFAKRQKLLKDQYFFTCECEACTQDQRGTEDTATDFCCPKCHSLLKGEDDLHCVNESCGLLLRRDDVGLRLQNLQHDIHRAQEQLQAGHSDIAIRRLMSCLSEGKEFLSGNHMLLGEIFDQLAQAEASKGEWAAAAGHLKKSIQLVGHRYGPSSIELGHELFKLAQILFNGREVVEALGIIVRARDILLSHYGADNNMVQELQEMRTCLLQLPDIRAV</sequence>
<dbReference type="GO" id="GO:0008168">
    <property type="term" value="F:methyltransferase activity"/>
    <property type="evidence" value="ECO:0007669"/>
    <property type="project" value="UniProtKB-KW"/>
</dbReference>
<dbReference type="EMBL" id="WNYA01000002">
    <property type="protein sequence ID" value="KAG8590184.1"/>
    <property type="molecule type" value="Genomic_DNA"/>
</dbReference>
<evidence type="ECO:0000313" key="5">
    <source>
        <dbReference type="EMBL" id="KAG8590184.1"/>
    </source>
</evidence>
<dbReference type="GO" id="GO:0005737">
    <property type="term" value="C:cytoplasm"/>
    <property type="evidence" value="ECO:0007669"/>
    <property type="project" value="TreeGrafter"/>
</dbReference>
<evidence type="ECO:0000256" key="3">
    <source>
        <dbReference type="ARBA" id="ARBA00022691"/>
    </source>
</evidence>
<evidence type="ECO:0000256" key="4">
    <source>
        <dbReference type="SAM" id="Coils"/>
    </source>
</evidence>
<dbReference type="AlphaFoldDB" id="A0AAV7CYK9"/>
<dbReference type="GO" id="GO:0007507">
    <property type="term" value="P:heart development"/>
    <property type="evidence" value="ECO:0007669"/>
    <property type="project" value="TreeGrafter"/>
</dbReference>
<reference evidence="5" key="1">
    <citation type="thesis" date="2020" institute="ProQuest LLC" country="789 East Eisenhower Parkway, Ann Arbor, MI, USA">
        <title>Comparative Genomics and Chromosome Evolution.</title>
        <authorList>
            <person name="Mudd A.B."/>
        </authorList>
    </citation>
    <scope>NUCLEOTIDE SEQUENCE</scope>
    <source>
        <strain evidence="5">237g6f4</strain>
        <tissue evidence="5">Blood</tissue>
    </source>
</reference>
<keyword evidence="4" id="KW-0175">Coiled coil</keyword>
<dbReference type="SUPFAM" id="SSF48452">
    <property type="entry name" value="TPR-like"/>
    <property type="match status" value="1"/>
</dbReference>
<gene>
    <name evidence="5" type="ORF">GDO81_006671</name>
</gene>
<proteinExistence type="predicted"/>